<keyword evidence="2" id="KW-1185">Reference proteome</keyword>
<evidence type="ECO:0000313" key="2">
    <source>
        <dbReference type="Proteomes" id="UP000479710"/>
    </source>
</evidence>
<evidence type="ECO:0000313" key="1">
    <source>
        <dbReference type="EMBL" id="KAF0889244.1"/>
    </source>
</evidence>
<sequence>MAVDLSHGTLSRGLCGTVDEAFVLMLSLYVKFVEFLVVKICCYLAKTATELLCTDTVWTKLILMGR</sequence>
<name>A0A6G1BNA2_9ORYZ</name>
<gene>
    <name evidence="1" type="ORF">E2562_022493</name>
</gene>
<dbReference type="Proteomes" id="UP000479710">
    <property type="component" value="Unassembled WGS sequence"/>
</dbReference>
<comment type="caution">
    <text evidence="1">The sequence shown here is derived from an EMBL/GenBank/DDBJ whole genome shotgun (WGS) entry which is preliminary data.</text>
</comment>
<dbReference type="EMBL" id="SPHZ02000012">
    <property type="protein sequence ID" value="KAF0889244.1"/>
    <property type="molecule type" value="Genomic_DNA"/>
</dbReference>
<reference evidence="1 2" key="1">
    <citation type="submission" date="2019-11" db="EMBL/GenBank/DDBJ databases">
        <title>Whole genome sequence of Oryza granulata.</title>
        <authorList>
            <person name="Li W."/>
        </authorList>
    </citation>
    <scope>NUCLEOTIDE SEQUENCE [LARGE SCALE GENOMIC DNA]</scope>
    <source>
        <strain evidence="2">cv. Menghai</strain>
        <tissue evidence="1">Leaf</tissue>
    </source>
</reference>
<protein>
    <submittedName>
        <fullName evidence="1">Uncharacterized protein</fullName>
    </submittedName>
</protein>
<dbReference type="AlphaFoldDB" id="A0A6G1BNA2"/>
<proteinExistence type="predicted"/>
<accession>A0A6G1BNA2</accession>
<organism evidence="1 2">
    <name type="scientific">Oryza meyeriana var. granulata</name>
    <dbReference type="NCBI Taxonomy" id="110450"/>
    <lineage>
        <taxon>Eukaryota</taxon>
        <taxon>Viridiplantae</taxon>
        <taxon>Streptophyta</taxon>
        <taxon>Embryophyta</taxon>
        <taxon>Tracheophyta</taxon>
        <taxon>Spermatophyta</taxon>
        <taxon>Magnoliopsida</taxon>
        <taxon>Liliopsida</taxon>
        <taxon>Poales</taxon>
        <taxon>Poaceae</taxon>
        <taxon>BOP clade</taxon>
        <taxon>Oryzoideae</taxon>
        <taxon>Oryzeae</taxon>
        <taxon>Oryzinae</taxon>
        <taxon>Oryza</taxon>
        <taxon>Oryza meyeriana</taxon>
    </lineage>
</organism>